<reference evidence="2 3" key="1">
    <citation type="submission" date="2011-12" db="EMBL/GenBank/DDBJ databases">
        <title>Whole genome shotgun sequence of Arthrobacter globiformis NBRC 12137.</title>
        <authorList>
            <person name="Miyazawa S."/>
            <person name="Hosoyama A."/>
            <person name="Tsuchikane K."/>
            <person name="Katsumata H."/>
            <person name="Yamazaki S."/>
            <person name="Fujita N."/>
        </authorList>
    </citation>
    <scope>NUCLEOTIDE SEQUENCE [LARGE SCALE GENOMIC DNA]</scope>
    <source>
        <strain evidence="2 3">NBRC 12137</strain>
    </source>
</reference>
<gene>
    <name evidence="2" type="ORF">ARGLB_110_00470</name>
</gene>
<protein>
    <submittedName>
        <fullName evidence="2">Uncharacterized protein</fullName>
    </submittedName>
</protein>
<name>H0QTD4_ARTG1</name>
<dbReference type="Proteomes" id="UP000003828">
    <property type="component" value="Unassembled WGS sequence"/>
</dbReference>
<dbReference type="RefSeq" id="WP_003806017.1">
    <property type="nucleotide sequence ID" value="NZ_BAEG01000110.1"/>
</dbReference>
<keyword evidence="3" id="KW-1185">Reference proteome</keyword>
<dbReference type="STRING" id="1077972.ARGLB_110_00470"/>
<organism evidence="2 3">
    <name type="scientific">Arthrobacter globiformis (strain ATCC 8010 / DSM 20124 / JCM 1332 / NBRC 12137 / NCIMB 8907 / NRRL B-2979 / 168)</name>
    <dbReference type="NCBI Taxonomy" id="1077972"/>
    <lineage>
        <taxon>Bacteria</taxon>
        <taxon>Bacillati</taxon>
        <taxon>Actinomycetota</taxon>
        <taxon>Actinomycetes</taxon>
        <taxon>Micrococcales</taxon>
        <taxon>Micrococcaceae</taxon>
        <taxon>Arthrobacter</taxon>
    </lineage>
</organism>
<evidence type="ECO:0000313" key="3">
    <source>
        <dbReference type="Proteomes" id="UP000003828"/>
    </source>
</evidence>
<evidence type="ECO:0000256" key="1">
    <source>
        <dbReference type="SAM" id="MobiDB-lite"/>
    </source>
</evidence>
<dbReference type="AlphaFoldDB" id="H0QTD4"/>
<feature type="region of interest" description="Disordered" evidence="1">
    <location>
        <begin position="1"/>
        <end position="31"/>
    </location>
</feature>
<proteinExistence type="predicted"/>
<accession>H0QTD4</accession>
<dbReference type="EMBL" id="BAEG01000110">
    <property type="protein sequence ID" value="GAB16085.1"/>
    <property type="molecule type" value="Genomic_DNA"/>
</dbReference>
<comment type="caution">
    <text evidence="2">The sequence shown here is derived from an EMBL/GenBank/DDBJ whole genome shotgun (WGS) entry which is preliminary data.</text>
</comment>
<sequence>MTSDVPTSKPIRPALPKPGPGRAPGHDDSMAVRREINIDDVVASPWIGLHYRHELLLHHRHEELELRNS</sequence>
<evidence type="ECO:0000313" key="2">
    <source>
        <dbReference type="EMBL" id="GAB16085.1"/>
    </source>
</evidence>